<evidence type="ECO:0000313" key="4">
    <source>
        <dbReference type="Proteomes" id="UP000016843"/>
    </source>
</evidence>
<accession>U5BM80</accession>
<evidence type="ECO:0000256" key="1">
    <source>
        <dbReference type="ARBA" id="ARBA00023125"/>
    </source>
</evidence>
<dbReference type="Gene3D" id="1.10.357.10">
    <property type="entry name" value="Tetracycline Repressor, domain 2"/>
    <property type="match status" value="1"/>
</dbReference>
<comment type="caution">
    <text evidence="3">The sequence shown here is derived from an EMBL/GenBank/DDBJ whole genome shotgun (WGS) entry which is preliminary data.</text>
</comment>
<evidence type="ECO:0000313" key="3">
    <source>
        <dbReference type="EMBL" id="ERM81600.1"/>
    </source>
</evidence>
<organism evidence="3 4">
    <name type="scientific">Rhodonellum psychrophilum GCM71 = DSM 17998</name>
    <dbReference type="NCBI Taxonomy" id="1123057"/>
    <lineage>
        <taxon>Bacteria</taxon>
        <taxon>Pseudomonadati</taxon>
        <taxon>Bacteroidota</taxon>
        <taxon>Cytophagia</taxon>
        <taxon>Cytophagales</taxon>
        <taxon>Cytophagaceae</taxon>
        <taxon>Rhodonellum</taxon>
    </lineage>
</organism>
<name>U5BM80_9BACT</name>
<dbReference type="Proteomes" id="UP000016843">
    <property type="component" value="Unassembled WGS sequence"/>
</dbReference>
<dbReference type="GO" id="GO:0003677">
    <property type="term" value="F:DNA binding"/>
    <property type="evidence" value="ECO:0007669"/>
    <property type="project" value="UniProtKB-KW"/>
</dbReference>
<reference evidence="3 4" key="1">
    <citation type="journal article" date="2013" name="Genome Announc.">
        <title>Draft Genome Sequence of the Psychrophilic and Alkaliphilic Rhodonellum psychrophilum Strain GCM71T.</title>
        <authorList>
            <person name="Hauptmann A.L."/>
            <person name="Glaring M.A."/>
            <person name="Hallin P.F."/>
            <person name="Prieme A."/>
            <person name="Stougaard P."/>
        </authorList>
    </citation>
    <scope>NUCLEOTIDE SEQUENCE [LARGE SCALE GENOMIC DNA]</scope>
    <source>
        <strain evidence="3 4">GCM71</strain>
    </source>
</reference>
<proteinExistence type="predicted"/>
<dbReference type="SUPFAM" id="SSF46689">
    <property type="entry name" value="Homeodomain-like"/>
    <property type="match status" value="1"/>
</dbReference>
<dbReference type="InterPro" id="IPR009057">
    <property type="entry name" value="Homeodomain-like_sf"/>
</dbReference>
<dbReference type="InterPro" id="IPR001647">
    <property type="entry name" value="HTH_TetR"/>
</dbReference>
<evidence type="ECO:0000259" key="2">
    <source>
        <dbReference type="Pfam" id="PF00440"/>
    </source>
</evidence>
<keyword evidence="1" id="KW-0238">DNA-binding</keyword>
<dbReference type="eggNOG" id="COG1309">
    <property type="taxonomic scope" value="Bacteria"/>
</dbReference>
<gene>
    <name evidence="3" type="ORF">P872_20145</name>
</gene>
<keyword evidence="4" id="KW-1185">Reference proteome</keyword>
<dbReference type="EMBL" id="AWXR01000046">
    <property type="protein sequence ID" value="ERM81600.1"/>
    <property type="molecule type" value="Genomic_DNA"/>
</dbReference>
<protein>
    <recommendedName>
        <fullName evidence="2">HTH tetR-type domain-containing protein</fullName>
    </recommendedName>
</protein>
<dbReference type="Pfam" id="PF00440">
    <property type="entry name" value="TetR_N"/>
    <property type="match status" value="1"/>
</dbReference>
<dbReference type="AlphaFoldDB" id="U5BM80"/>
<sequence>MPMESLFKKIRVDVNKNIYLKDPFSSDLGKVIVAKGIEMISELGLEQFTFKKLAGKVDCTESAIYRYFENKHKLLLFLMVWYWGYLEHNLIISTANLPDPKKRLKIAIEILVNGPIYKVNDYIDPVSLKHLLTNEATKAFMTKEIDQEYQNGFFHYYHKIGNRIASFITEINPDYEFPKALVSTVMGSGLMQSYYSEHLPGLTEIKNGDEKRMEFFQNMVFKTIENEY</sequence>
<feature type="domain" description="HTH tetR-type" evidence="2">
    <location>
        <begin position="32"/>
        <end position="75"/>
    </location>
</feature>